<dbReference type="CDD" id="cd12797">
    <property type="entry name" value="M23_peptidase"/>
    <property type="match status" value="1"/>
</dbReference>
<name>A0A2W5MYZ7_9BACT</name>
<dbReference type="Gene3D" id="2.70.70.10">
    <property type="entry name" value="Glucose Permease (Domain IIA)"/>
    <property type="match status" value="1"/>
</dbReference>
<comment type="caution">
    <text evidence="4">The sequence shown here is derived from an EMBL/GenBank/DDBJ whole genome shotgun (WGS) entry which is preliminary data.</text>
</comment>
<feature type="domain" description="LysM" evidence="3">
    <location>
        <begin position="43"/>
        <end position="87"/>
    </location>
</feature>
<evidence type="ECO:0000259" key="3">
    <source>
        <dbReference type="PROSITE" id="PS51782"/>
    </source>
</evidence>
<sequence>MRKYPAAFTLATLLLSGCLTPTGTQKPADVVSYGIKGGAGTTGMHTVLQGDTVYTVSQKYNLPLREIITLNHLSAPYYLNLGYRLKLPPPNDYKVRPGDTLNGISRIFGVSVSETARVNNLSPPYILASGRTIRLPTSQPELKNEFAVNPAPPSFETVSGPITVPRVESEVLKPPAVASASSVKSAPVASASAYPPQPTAKTASGVLVAPSPEPAPVQKVSAATPSVAPKVPARAGSKFMRPVDGKILSGYGPKDGGLHNDGINIKASRGTSVRAADNGVVAYTGSDMQGYGNLVLIRHADRWMTAYAHMDKTLVRKGDVVKAGQSIGTVGSTGGVDSPQLHFEVRKGTEAMNPERYL</sequence>
<dbReference type="CDD" id="cd00118">
    <property type="entry name" value="LysM"/>
    <property type="match status" value="2"/>
</dbReference>
<dbReference type="Proteomes" id="UP000249417">
    <property type="component" value="Unassembled WGS sequence"/>
</dbReference>
<evidence type="ECO:0000313" key="4">
    <source>
        <dbReference type="EMBL" id="PZQ46004.1"/>
    </source>
</evidence>
<dbReference type="EMBL" id="QFQB01000034">
    <property type="protein sequence ID" value="PZQ46004.1"/>
    <property type="molecule type" value="Genomic_DNA"/>
</dbReference>
<dbReference type="InterPro" id="IPR050570">
    <property type="entry name" value="Cell_wall_metabolism_enzyme"/>
</dbReference>
<dbReference type="PANTHER" id="PTHR21666">
    <property type="entry name" value="PEPTIDASE-RELATED"/>
    <property type="match status" value="1"/>
</dbReference>
<dbReference type="AlphaFoldDB" id="A0A2W5MYZ7"/>
<dbReference type="SUPFAM" id="SSF51261">
    <property type="entry name" value="Duplicated hybrid motif"/>
    <property type="match status" value="1"/>
</dbReference>
<keyword evidence="2" id="KW-0732">Signal</keyword>
<dbReference type="GO" id="GO:0004222">
    <property type="term" value="F:metalloendopeptidase activity"/>
    <property type="evidence" value="ECO:0007669"/>
    <property type="project" value="TreeGrafter"/>
</dbReference>
<evidence type="ECO:0000313" key="5">
    <source>
        <dbReference type="Proteomes" id="UP000249417"/>
    </source>
</evidence>
<evidence type="ECO:0000256" key="2">
    <source>
        <dbReference type="SAM" id="SignalP"/>
    </source>
</evidence>
<protein>
    <submittedName>
        <fullName evidence="4">Peptidoglycan-binding protein</fullName>
    </submittedName>
</protein>
<dbReference type="PROSITE" id="PS51782">
    <property type="entry name" value="LYSM"/>
    <property type="match status" value="2"/>
</dbReference>
<feature type="domain" description="LysM" evidence="3">
    <location>
        <begin position="91"/>
        <end position="135"/>
    </location>
</feature>
<dbReference type="SUPFAM" id="SSF54106">
    <property type="entry name" value="LysM domain"/>
    <property type="match status" value="2"/>
</dbReference>
<feature type="chain" id="PRO_5015865036" evidence="2">
    <location>
        <begin position="22"/>
        <end position="358"/>
    </location>
</feature>
<dbReference type="Pfam" id="PF01551">
    <property type="entry name" value="Peptidase_M23"/>
    <property type="match status" value="1"/>
</dbReference>
<evidence type="ECO:0000256" key="1">
    <source>
        <dbReference type="ARBA" id="ARBA00038420"/>
    </source>
</evidence>
<dbReference type="PROSITE" id="PS51257">
    <property type="entry name" value="PROKAR_LIPOPROTEIN"/>
    <property type="match status" value="1"/>
</dbReference>
<dbReference type="InterPro" id="IPR011055">
    <property type="entry name" value="Dup_hybrid_motif"/>
</dbReference>
<dbReference type="InterPro" id="IPR018392">
    <property type="entry name" value="LysM"/>
</dbReference>
<feature type="signal peptide" evidence="2">
    <location>
        <begin position="1"/>
        <end position="21"/>
    </location>
</feature>
<proteinExistence type="inferred from homology"/>
<gene>
    <name evidence="4" type="ORF">DI551_05920</name>
</gene>
<organism evidence="4 5">
    <name type="scientific">Micavibrio aeruginosavorus</name>
    <dbReference type="NCBI Taxonomy" id="349221"/>
    <lineage>
        <taxon>Bacteria</taxon>
        <taxon>Pseudomonadati</taxon>
        <taxon>Bdellovibrionota</taxon>
        <taxon>Bdellovibrionia</taxon>
        <taxon>Bdellovibrionales</taxon>
        <taxon>Pseudobdellovibrionaceae</taxon>
        <taxon>Micavibrio</taxon>
    </lineage>
</organism>
<dbReference type="PANTHER" id="PTHR21666:SF263">
    <property type="entry name" value="MUREIN HYDROLASE ACTIVATOR NLPD"/>
    <property type="match status" value="1"/>
</dbReference>
<dbReference type="InterPro" id="IPR016047">
    <property type="entry name" value="M23ase_b-sheet_dom"/>
</dbReference>
<dbReference type="Pfam" id="PF01476">
    <property type="entry name" value="LysM"/>
    <property type="match status" value="2"/>
</dbReference>
<dbReference type="Gene3D" id="3.10.350.10">
    <property type="entry name" value="LysM domain"/>
    <property type="match status" value="2"/>
</dbReference>
<dbReference type="InterPro" id="IPR036779">
    <property type="entry name" value="LysM_dom_sf"/>
</dbReference>
<reference evidence="4 5" key="1">
    <citation type="submission" date="2017-08" db="EMBL/GenBank/DDBJ databases">
        <title>Infants hospitalized years apart are colonized by the same room-sourced microbial strains.</title>
        <authorList>
            <person name="Brooks B."/>
            <person name="Olm M.R."/>
            <person name="Firek B.A."/>
            <person name="Baker R."/>
            <person name="Thomas B.C."/>
            <person name="Morowitz M.J."/>
            <person name="Banfield J.F."/>
        </authorList>
    </citation>
    <scope>NUCLEOTIDE SEQUENCE [LARGE SCALE GENOMIC DNA]</scope>
    <source>
        <strain evidence="4">S2_005_002_R2_29</strain>
    </source>
</reference>
<dbReference type="SMART" id="SM00257">
    <property type="entry name" value="LysM"/>
    <property type="match status" value="2"/>
</dbReference>
<accession>A0A2W5MYZ7</accession>
<comment type="similarity">
    <text evidence="1">Belongs to the E.coli NlpD/Haemophilus LppB family.</text>
</comment>